<comment type="subcellular location">
    <subcellularLocation>
        <location evidence="3">Endoplasmic reticulum membrane</location>
        <topology evidence="3">Peripheral membrane protein</topology>
    </subcellularLocation>
    <subcellularLocation>
        <location evidence="2">Microsome membrane</location>
        <topology evidence="2">Peripheral membrane protein</topology>
    </subcellularLocation>
</comment>
<keyword evidence="13" id="KW-0812">Transmembrane</keyword>
<dbReference type="CDD" id="cd11056">
    <property type="entry name" value="CYP6-like"/>
    <property type="match status" value="1"/>
</dbReference>
<comment type="cofactor">
    <cofactor evidence="1">
        <name>heme</name>
        <dbReference type="ChEBI" id="CHEBI:30413"/>
    </cofactor>
</comment>
<dbReference type="FunFam" id="1.10.630.10:FF:000042">
    <property type="entry name" value="Cytochrome P450"/>
    <property type="match status" value="1"/>
</dbReference>
<keyword evidence="10" id="KW-0408">Iron</keyword>
<dbReference type="GO" id="GO:0020037">
    <property type="term" value="F:heme binding"/>
    <property type="evidence" value="ECO:0007669"/>
    <property type="project" value="InterPro"/>
</dbReference>
<evidence type="ECO:0000256" key="2">
    <source>
        <dbReference type="ARBA" id="ARBA00004174"/>
    </source>
</evidence>
<gene>
    <name evidence="14" type="primary">LOC108041249</name>
</gene>
<dbReference type="PRINTS" id="PR00385">
    <property type="entry name" value="P450"/>
</dbReference>
<dbReference type="GO" id="GO:0005789">
    <property type="term" value="C:endoplasmic reticulum membrane"/>
    <property type="evidence" value="ECO:0007669"/>
    <property type="project" value="UniProtKB-SubCell"/>
</dbReference>
<evidence type="ECO:0000256" key="6">
    <source>
        <dbReference type="ARBA" id="ARBA00022723"/>
    </source>
</evidence>
<dbReference type="PANTHER" id="PTHR24292:SF45">
    <property type="entry name" value="CYTOCHROME P450 6G1-RELATED"/>
    <property type="match status" value="1"/>
</dbReference>
<dbReference type="GO" id="GO:0046680">
    <property type="term" value="P:response to DDT"/>
    <property type="evidence" value="ECO:0007669"/>
    <property type="project" value="TreeGrafter"/>
</dbReference>
<feature type="transmembrane region" description="Helical" evidence="13">
    <location>
        <begin position="5"/>
        <end position="31"/>
    </location>
</feature>
<dbReference type="Pfam" id="PF00067">
    <property type="entry name" value="p450"/>
    <property type="match status" value="1"/>
</dbReference>
<keyword evidence="7" id="KW-0256">Endoplasmic reticulum</keyword>
<comment type="similarity">
    <text evidence="4">Belongs to the cytochrome P450 family.</text>
</comment>
<dbReference type="PRINTS" id="PR00463">
    <property type="entry name" value="EP450I"/>
</dbReference>
<dbReference type="SUPFAM" id="SSF48264">
    <property type="entry name" value="Cytochrome P450"/>
    <property type="match status" value="1"/>
</dbReference>
<reference evidence="14" key="1">
    <citation type="submission" date="2025-08" db="UniProtKB">
        <authorList>
            <consortium name="RefSeq"/>
        </authorList>
    </citation>
    <scope>IDENTIFICATION</scope>
</reference>
<dbReference type="InterPro" id="IPR036396">
    <property type="entry name" value="Cyt_P450_sf"/>
</dbReference>
<protein>
    <submittedName>
        <fullName evidence="14">Probable cytochrome P450 6t1</fullName>
    </submittedName>
</protein>
<dbReference type="GeneID" id="108041249"/>
<evidence type="ECO:0000256" key="4">
    <source>
        <dbReference type="ARBA" id="ARBA00010617"/>
    </source>
</evidence>
<keyword evidence="6" id="KW-0479">Metal-binding</keyword>
<dbReference type="GO" id="GO:0005506">
    <property type="term" value="F:iron ion binding"/>
    <property type="evidence" value="ECO:0007669"/>
    <property type="project" value="InterPro"/>
</dbReference>
<dbReference type="RefSeq" id="XP_016974609.1">
    <property type="nucleotide sequence ID" value="XM_017119120.1"/>
</dbReference>
<evidence type="ECO:0000256" key="8">
    <source>
        <dbReference type="ARBA" id="ARBA00022848"/>
    </source>
</evidence>
<name>A0A6P4EDK7_DRORH</name>
<dbReference type="GO" id="GO:0046701">
    <property type="term" value="P:insecticide catabolic process"/>
    <property type="evidence" value="ECO:0007669"/>
    <property type="project" value="TreeGrafter"/>
</dbReference>
<dbReference type="RefSeq" id="XP_016974609.2">
    <property type="nucleotide sequence ID" value="XM_017119120.2"/>
</dbReference>
<keyword evidence="5" id="KW-0349">Heme</keyword>
<sequence>MCECVFVAVCLGCLVLIPVILLIMVAMGFFVLVSVSVFGFLVMPLVIGGALLLGWLIVWLWQRYRLGHWLRLGVPFIPATPFVGNVWKLLRGACCFGDQFRKLYESAKAAGRAFVGIHVLQKPALLIRDPALIKRILVEDCDQFSSRLETTDHVCDTMGSQNLFFSKYETWRETHRILAPFFADGKVRQMYGLLESIGRRLEVHIEENLMGKNSVELEVKQLGALFTTDIIASLAFGIEAHSLQNPEAEFHRMCVKVNDPRPKRLFHLFTMFFFPRLSRWVRSHLYSDEYERFMRQSMDNILAQREESGEKRHDLIDIFLQLKRTEPAESIVHRPDFFVAQAAFLLLGGFNTSSSTITFALYELAKNPAIQRRLREEIREALQSKGNQLSCETVTGMVYLRQVVDEVLRLYPPTAFLDRCCNSREGYDLSSWNCGSPFKLRAGTPVYISVLGLHRNAQFWPNPDVFDPERFSSEQRQHHHPMAYLPFGAGPRGFIGTLLGQLEIKVGLLHILKNFRVELCERTLPEMKFDPKAFVLAAHNETHLRFVKNPV</sequence>
<evidence type="ECO:0000256" key="12">
    <source>
        <dbReference type="ARBA" id="ARBA00023136"/>
    </source>
</evidence>
<dbReference type="Gene3D" id="1.10.630.10">
    <property type="entry name" value="Cytochrome P450"/>
    <property type="match status" value="1"/>
</dbReference>
<keyword evidence="11" id="KW-0503">Monooxygenase</keyword>
<dbReference type="InterPro" id="IPR002401">
    <property type="entry name" value="Cyt_P450_E_grp-I"/>
</dbReference>
<evidence type="ECO:0000256" key="7">
    <source>
        <dbReference type="ARBA" id="ARBA00022824"/>
    </source>
</evidence>
<dbReference type="InterPro" id="IPR050476">
    <property type="entry name" value="Insect_CytP450_Detox"/>
</dbReference>
<dbReference type="GO" id="GO:0016705">
    <property type="term" value="F:oxidoreductase activity, acting on paired donors, with incorporation or reduction of molecular oxygen"/>
    <property type="evidence" value="ECO:0007669"/>
    <property type="project" value="InterPro"/>
</dbReference>
<feature type="transmembrane region" description="Helical" evidence="13">
    <location>
        <begin position="37"/>
        <end position="61"/>
    </location>
</feature>
<evidence type="ECO:0000256" key="13">
    <source>
        <dbReference type="SAM" id="Phobius"/>
    </source>
</evidence>
<accession>A0A6P4EDK7</accession>
<keyword evidence="12 13" id="KW-0472">Membrane</keyword>
<organism evidence="14">
    <name type="scientific">Drosophila rhopaloa</name>
    <name type="common">Fruit fly</name>
    <dbReference type="NCBI Taxonomy" id="1041015"/>
    <lineage>
        <taxon>Eukaryota</taxon>
        <taxon>Metazoa</taxon>
        <taxon>Ecdysozoa</taxon>
        <taxon>Arthropoda</taxon>
        <taxon>Hexapoda</taxon>
        <taxon>Insecta</taxon>
        <taxon>Pterygota</taxon>
        <taxon>Neoptera</taxon>
        <taxon>Endopterygota</taxon>
        <taxon>Diptera</taxon>
        <taxon>Brachycera</taxon>
        <taxon>Muscomorpha</taxon>
        <taxon>Ephydroidea</taxon>
        <taxon>Drosophilidae</taxon>
        <taxon>Drosophila</taxon>
        <taxon>Sophophora</taxon>
    </lineage>
</organism>
<keyword evidence="13" id="KW-1133">Transmembrane helix</keyword>
<dbReference type="GO" id="GO:0004497">
    <property type="term" value="F:monooxygenase activity"/>
    <property type="evidence" value="ECO:0007669"/>
    <property type="project" value="UniProtKB-KW"/>
</dbReference>
<evidence type="ECO:0000256" key="11">
    <source>
        <dbReference type="ARBA" id="ARBA00023033"/>
    </source>
</evidence>
<evidence type="ECO:0000256" key="1">
    <source>
        <dbReference type="ARBA" id="ARBA00001971"/>
    </source>
</evidence>
<dbReference type="PANTHER" id="PTHR24292">
    <property type="entry name" value="CYTOCHROME P450"/>
    <property type="match status" value="1"/>
</dbReference>
<evidence type="ECO:0000256" key="3">
    <source>
        <dbReference type="ARBA" id="ARBA00004406"/>
    </source>
</evidence>
<keyword evidence="8" id="KW-0492">Microsome</keyword>
<evidence type="ECO:0000256" key="10">
    <source>
        <dbReference type="ARBA" id="ARBA00023004"/>
    </source>
</evidence>
<evidence type="ECO:0000313" key="14">
    <source>
        <dbReference type="RefSeq" id="XP_016974609.1"/>
    </source>
</evidence>
<dbReference type="InterPro" id="IPR001128">
    <property type="entry name" value="Cyt_P450"/>
</dbReference>
<dbReference type="AlphaFoldDB" id="A0A6P4EDK7"/>
<dbReference type="OrthoDB" id="2789670at2759"/>
<evidence type="ECO:0000256" key="9">
    <source>
        <dbReference type="ARBA" id="ARBA00023002"/>
    </source>
</evidence>
<keyword evidence="9" id="KW-0560">Oxidoreductase</keyword>
<proteinExistence type="inferred from homology"/>
<evidence type="ECO:0000256" key="5">
    <source>
        <dbReference type="ARBA" id="ARBA00022617"/>
    </source>
</evidence>